<feature type="compositionally biased region" description="Basic and acidic residues" evidence="1">
    <location>
        <begin position="1"/>
        <end position="10"/>
    </location>
</feature>
<comment type="caution">
    <text evidence="3">The sequence shown here is derived from an EMBL/GenBank/DDBJ whole genome shotgun (WGS) entry which is preliminary data.</text>
</comment>
<sequence>MPDEAPRDDGDGAPGESGGERRMFPINIRAELIRIIPTTIIALGKAVATVYAARR</sequence>
<evidence type="ECO:0000256" key="1">
    <source>
        <dbReference type="SAM" id="MobiDB-lite"/>
    </source>
</evidence>
<keyword evidence="2" id="KW-1133">Transmembrane helix</keyword>
<keyword evidence="2" id="KW-0812">Transmembrane</keyword>
<name>A0ABW2HWP3_9ACTN</name>
<dbReference type="Proteomes" id="UP001596548">
    <property type="component" value="Unassembled WGS sequence"/>
</dbReference>
<gene>
    <name evidence="3" type="ORF">ACFQS1_19465</name>
</gene>
<proteinExistence type="predicted"/>
<evidence type="ECO:0000256" key="2">
    <source>
        <dbReference type="SAM" id="Phobius"/>
    </source>
</evidence>
<feature type="transmembrane region" description="Helical" evidence="2">
    <location>
        <begin position="32"/>
        <end position="53"/>
    </location>
</feature>
<protein>
    <submittedName>
        <fullName evidence="3">Uncharacterized protein</fullName>
    </submittedName>
</protein>
<evidence type="ECO:0000313" key="3">
    <source>
        <dbReference type="EMBL" id="MFC7276176.1"/>
    </source>
</evidence>
<reference evidence="4" key="1">
    <citation type="journal article" date="2019" name="Int. J. Syst. Evol. Microbiol.">
        <title>The Global Catalogue of Microorganisms (GCM) 10K type strain sequencing project: providing services to taxonomists for standard genome sequencing and annotation.</title>
        <authorList>
            <consortium name="The Broad Institute Genomics Platform"/>
            <consortium name="The Broad Institute Genome Sequencing Center for Infectious Disease"/>
            <person name="Wu L."/>
            <person name="Ma J."/>
        </authorList>
    </citation>
    <scope>NUCLEOTIDE SEQUENCE [LARGE SCALE GENOMIC DNA]</scope>
    <source>
        <strain evidence="4">XZYJT-10</strain>
    </source>
</reference>
<keyword evidence="2" id="KW-0472">Membrane</keyword>
<dbReference type="EMBL" id="JBHTBJ010000013">
    <property type="protein sequence ID" value="MFC7276176.1"/>
    <property type="molecule type" value="Genomic_DNA"/>
</dbReference>
<evidence type="ECO:0000313" key="4">
    <source>
        <dbReference type="Proteomes" id="UP001596548"/>
    </source>
</evidence>
<feature type="region of interest" description="Disordered" evidence="1">
    <location>
        <begin position="1"/>
        <end position="22"/>
    </location>
</feature>
<accession>A0ABW2HWP3</accession>
<keyword evidence="4" id="KW-1185">Reference proteome</keyword>
<organism evidence="3 4">
    <name type="scientific">Paractinoplanes rhizophilus</name>
    <dbReference type="NCBI Taxonomy" id="1416877"/>
    <lineage>
        <taxon>Bacteria</taxon>
        <taxon>Bacillati</taxon>
        <taxon>Actinomycetota</taxon>
        <taxon>Actinomycetes</taxon>
        <taxon>Micromonosporales</taxon>
        <taxon>Micromonosporaceae</taxon>
        <taxon>Paractinoplanes</taxon>
    </lineage>
</organism>
<dbReference type="RefSeq" id="WP_378970155.1">
    <property type="nucleotide sequence ID" value="NZ_JBHTBJ010000013.1"/>
</dbReference>